<protein>
    <submittedName>
        <fullName evidence="2">Uncharacterized protein</fullName>
    </submittedName>
</protein>
<dbReference type="Proteomes" id="UP001595826">
    <property type="component" value="Unassembled WGS sequence"/>
</dbReference>
<name>A0ABV8RD77_9FLAO</name>
<evidence type="ECO:0000313" key="2">
    <source>
        <dbReference type="EMBL" id="MFC4269239.1"/>
    </source>
</evidence>
<keyword evidence="3" id="KW-1185">Reference proteome</keyword>
<feature type="compositionally biased region" description="Basic and acidic residues" evidence="1">
    <location>
        <begin position="18"/>
        <end position="42"/>
    </location>
</feature>
<dbReference type="RefSeq" id="WP_377410235.1">
    <property type="nucleotide sequence ID" value="NZ_JBHSCY010000002.1"/>
</dbReference>
<organism evidence="2 3">
    <name type="scientific">Polaribacter marinivivus</name>
    <dbReference type="NCBI Taxonomy" id="1524260"/>
    <lineage>
        <taxon>Bacteria</taxon>
        <taxon>Pseudomonadati</taxon>
        <taxon>Bacteroidota</taxon>
        <taxon>Flavobacteriia</taxon>
        <taxon>Flavobacteriales</taxon>
        <taxon>Flavobacteriaceae</taxon>
    </lineage>
</organism>
<feature type="region of interest" description="Disordered" evidence="1">
    <location>
        <begin position="1"/>
        <end position="83"/>
    </location>
</feature>
<sequence>MAENRKRASAENITKGNSGDKQEKGLHPLKGTVKENNYKDNDSSNNRLEGLHKEKLENQLQTATNKSNKRIADNIQNSEHKEQ</sequence>
<gene>
    <name evidence="2" type="ORF">ACFOWD_10005</name>
</gene>
<evidence type="ECO:0000256" key="1">
    <source>
        <dbReference type="SAM" id="MobiDB-lite"/>
    </source>
</evidence>
<dbReference type="EMBL" id="JBHSCY010000002">
    <property type="protein sequence ID" value="MFC4269239.1"/>
    <property type="molecule type" value="Genomic_DNA"/>
</dbReference>
<proteinExistence type="predicted"/>
<evidence type="ECO:0000313" key="3">
    <source>
        <dbReference type="Proteomes" id="UP001595826"/>
    </source>
</evidence>
<accession>A0ABV8RD77</accession>
<reference evidence="3" key="1">
    <citation type="journal article" date="2019" name="Int. J. Syst. Evol. Microbiol.">
        <title>The Global Catalogue of Microorganisms (GCM) 10K type strain sequencing project: providing services to taxonomists for standard genome sequencing and annotation.</title>
        <authorList>
            <consortium name="The Broad Institute Genomics Platform"/>
            <consortium name="The Broad Institute Genome Sequencing Center for Infectious Disease"/>
            <person name="Wu L."/>
            <person name="Ma J."/>
        </authorList>
    </citation>
    <scope>NUCLEOTIDE SEQUENCE [LARGE SCALE GENOMIC DNA]</scope>
    <source>
        <strain evidence="3">CECT 8655</strain>
    </source>
</reference>
<comment type="caution">
    <text evidence="2">The sequence shown here is derived from an EMBL/GenBank/DDBJ whole genome shotgun (WGS) entry which is preliminary data.</text>
</comment>